<evidence type="ECO:0000256" key="9">
    <source>
        <dbReference type="ARBA" id="ARBA00022833"/>
    </source>
</evidence>
<dbReference type="Gene3D" id="1.20.1580.10">
    <property type="entry name" value="ABC transporter ATPase like domain"/>
    <property type="match status" value="2"/>
</dbReference>
<name>A0ABT8GXL0_9ACTN</name>
<evidence type="ECO:0000256" key="3">
    <source>
        <dbReference type="ARBA" id="ARBA00022723"/>
    </source>
</evidence>
<evidence type="ECO:0000259" key="17">
    <source>
        <dbReference type="PROSITE" id="PS50893"/>
    </source>
</evidence>
<dbReference type="InterPro" id="IPR003439">
    <property type="entry name" value="ABC_transporter-like_ATP-bd"/>
</dbReference>
<evidence type="ECO:0000256" key="5">
    <source>
        <dbReference type="ARBA" id="ARBA00022741"/>
    </source>
</evidence>
<dbReference type="EMBL" id="JAUHTB010000002">
    <property type="protein sequence ID" value="MDN4504954.1"/>
    <property type="molecule type" value="Genomic_DNA"/>
</dbReference>
<proteinExistence type="inferred from homology"/>
<dbReference type="PANTHER" id="PTHR43152">
    <property type="entry name" value="UVRABC SYSTEM PROTEIN A"/>
    <property type="match status" value="1"/>
</dbReference>
<evidence type="ECO:0000256" key="7">
    <source>
        <dbReference type="ARBA" id="ARBA00022769"/>
    </source>
</evidence>
<evidence type="ECO:0000256" key="15">
    <source>
        <dbReference type="ARBA" id="ARBA00039316"/>
    </source>
</evidence>
<dbReference type="Gene3D" id="3.40.50.300">
    <property type="entry name" value="P-loop containing nucleotide triphosphate hydrolases"/>
    <property type="match status" value="3"/>
</dbReference>
<keyword evidence="9" id="KW-0862">Zinc</keyword>
<keyword evidence="13" id="KW-0234">DNA repair</keyword>
<evidence type="ECO:0000256" key="13">
    <source>
        <dbReference type="ARBA" id="ARBA00023204"/>
    </source>
</evidence>
<dbReference type="PANTHER" id="PTHR43152:SF2">
    <property type="entry name" value="DRUG RESISTANCE ABC TRANSPORTER"/>
    <property type="match status" value="1"/>
</dbReference>
<gene>
    <name evidence="18" type="ORF">QYF62_02615</name>
</gene>
<comment type="caution">
    <text evidence="18">The sequence shown here is derived from an EMBL/GenBank/DDBJ whole genome shotgun (WGS) entry which is preliminary data.</text>
</comment>
<dbReference type="RefSeq" id="WP_301162181.1">
    <property type="nucleotide sequence ID" value="NZ_JAUHTB010000002.1"/>
</dbReference>
<dbReference type="Pfam" id="PF00005">
    <property type="entry name" value="ABC_tran"/>
    <property type="match status" value="1"/>
</dbReference>
<dbReference type="SUPFAM" id="SSF52540">
    <property type="entry name" value="P-loop containing nucleoside triphosphate hydrolases"/>
    <property type="match status" value="2"/>
</dbReference>
<keyword evidence="2" id="KW-0963">Cytoplasm</keyword>
<accession>A0ABT8GXL0</accession>
<dbReference type="Proteomes" id="UP001172702">
    <property type="component" value="Unassembled WGS sequence"/>
</dbReference>
<dbReference type="GO" id="GO:0005524">
    <property type="term" value="F:ATP binding"/>
    <property type="evidence" value="ECO:0007669"/>
    <property type="project" value="UniProtKB-KW"/>
</dbReference>
<keyword evidence="3" id="KW-0479">Metal-binding</keyword>
<evidence type="ECO:0000256" key="11">
    <source>
        <dbReference type="ARBA" id="ARBA00022881"/>
    </source>
</evidence>
<comment type="subcellular location">
    <subcellularLocation>
        <location evidence="1">Cytoplasm</location>
    </subcellularLocation>
</comment>
<dbReference type="InterPro" id="IPR041552">
    <property type="entry name" value="UvrA_DNA-bd"/>
</dbReference>
<keyword evidence="19" id="KW-1185">Reference proteome</keyword>
<protein>
    <recommendedName>
        <fullName evidence="15">UvrABC system protein A</fullName>
    </recommendedName>
    <alternativeName>
        <fullName evidence="16">Excinuclease ABC subunit A</fullName>
    </alternativeName>
</protein>
<organism evidence="18 19">
    <name type="scientific">Dietzia maris</name>
    <dbReference type="NCBI Taxonomy" id="37915"/>
    <lineage>
        <taxon>Bacteria</taxon>
        <taxon>Bacillati</taxon>
        <taxon>Actinomycetota</taxon>
        <taxon>Actinomycetes</taxon>
        <taxon>Mycobacteriales</taxon>
        <taxon>Dietziaceae</taxon>
        <taxon>Dietzia</taxon>
    </lineage>
</organism>
<evidence type="ECO:0000256" key="1">
    <source>
        <dbReference type="ARBA" id="ARBA00004496"/>
    </source>
</evidence>
<evidence type="ECO:0000256" key="12">
    <source>
        <dbReference type="ARBA" id="ARBA00023125"/>
    </source>
</evidence>
<keyword evidence="7" id="KW-0228">DNA excision</keyword>
<evidence type="ECO:0000256" key="4">
    <source>
        <dbReference type="ARBA" id="ARBA00022737"/>
    </source>
</evidence>
<keyword evidence="8" id="KW-0863">Zinc-finger</keyword>
<keyword evidence="11" id="KW-0267">Excision nuclease</keyword>
<evidence type="ECO:0000313" key="18">
    <source>
        <dbReference type="EMBL" id="MDN4504954.1"/>
    </source>
</evidence>
<dbReference type="PROSITE" id="PS50893">
    <property type="entry name" value="ABC_TRANSPORTER_2"/>
    <property type="match status" value="1"/>
</dbReference>
<keyword evidence="12" id="KW-0238">DNA-binding</keyword>
<feature type="domain" description="ABC transporter" evidence="17">
    <location>
        <begin position="461"/>
        <end position="753"/>
    </location>
</feature>
<evidence type="ECO:0000256" key="14">
    <source>
        <dbReference type="ARBA" id="ARBA00038000"/>
    </source>
</evidence>
<evidence type="ECO:0000313" key="19">
    <source>
        <dbReference type="Proteomes" id="UP001172702"/>
    </source>
</evidence>
<keyword evidence="6" id="KW-0227">DNA damage</keyword>
<evidence type="ECO:0000256" key="16">
    <source>
        <dbReference type="ARBA" id="ARBA00042156"/>
    </source>
</evidence>
<keyword evidence="5" id="KW-0547">Nucleotide-binding</keyword>
<dbReference type="Pfam" id="PF17755">
    <property type="entry name" value="UvrA_DNA-bind"/>
    <property type="match status" value="1"/>
</dbReference>
<evidence type="ECO:0000256" key="10">
    <source>
        <dbReference type="ARBA" id="ARBA00022840"/>
    </source>
</evidence>
<evidence type="ECO:0000256" key="2">
    <source>
        <dbReference type="ARBA" id="ARBA00022490"/>
    </source>
</evidence>
<evidence type="ECO:0000256" key="6">
    <source>
        <dbReference type="ARBA" id="ARBA00022763"/>
    </source>
</evidence>
<dbReference type="InterPro" id="IPR027417">
    <property type="entry name" value="P-loop_NTPase"/>
</dbReference>
<keyword evidence="4" id="KW-0677">Repeat</keyword>
<dbReference type="Gene3D" id="1.10.8.280">
    <property type="entry name" value="ABC transporter ATPase domain-like"/>
    <property type="match status" value="1"/>
</dbReference>
<comment type="similarity">
    <text evidence="14">Belongs to the ABC transporter superfamily. UvrA family.</text>
</comment>
<reference evidence="18 19" key="1">
    <citation type="submission" date="2023-07" db="EMBL/GenBank/DDBJ databases">
        <title>Strategy for survival of the halotoleranting strain Dietzia MX2 from the Yakshinskoe mineral salts deposit.</title>
        <authorList>
            <person name="Kharitonova M.A."/>
            <person name="Kupriyanova-Ashina F.G."/>
            <person name="Shakirov T.R."/>
            <person name="Vafina M.S."/>
            <person name="Ilinskaya O.N."/>
        </authorList>
    </citation>
    <scope>NUCLEOTIDE SEQUENCE [LARGE SCALE GENOMIC DNA]</scope>
    <source>
        <strain evidence="18 19">MX2</strain>
    </source>
</reference>
<keyword evidence="10 18" id="KW-0067">ATP-binding</keyword>
<sequence length="763" mass="80000">MTSTTHHQEQPVSNRDVIRVRGARTNNLRDVDVDIPKKQLTVVTGVSGSGKSSLAFDTIAAESQRLIAATYPAFVQNLMPHLPRPDVDTLDGLSASIVVDQAPLGANPRSTVGTATDAWSLLRQLYAGHGTPPVPGPHALSFNAPTGMCPACEGAGRTATLDVDLVLDRSLSLNDGAITFPNFTVGSLFWKVYARSGAFDNDKPVQSYTPAELEHLLTGTGPNVDTGTYPMAYEGVLTKITRLYLSKDPAALKPRLREALEHAATTGPCPDCAGTRLNAAARACTIDNTPITTCHAMPAMDLHRWLEDLDLPAAAPLIAQLQSLLANLARVGLGYLALDRPTSTLSGGEGQRIRTVLHLDSSLTDLTYVFDEPAAGLHAHDTAQVVTLLHALRDKGNTVLVVEHHPDVITAADYVIDLGPGAGTTGGTITFQGTPAQLTQAHTPTAAALAARPTLNTTPRTPTGSLSIRDAATHNLHHLDVDIPLGVLTCITGVAGAGKTSLLTNLPRRTDIEVIDQRPIRGSRRSTPATYTGVMDWLRTAFAKAGSTPGHKLKPAMFSANSAGACPDCTGLGVTYLDAPGSKPVPVTCTTCNGARYTADVLTHTLDGLTIADALGLPVADAATRYTNTPAGSPLAGLVDVGLGYLTLGQPLSTLSGGERQRLRLATRISQSATVYALDEPTTGLHMCDVDTLTHLLHRLVDGGATVVVADHHLNLIATADHIIDLGPDAGPDGGRITYQGPAADLPTTDTHTGRALAARLAL</sequence>
<evidence type="ECO:0000256" key="8">
    <source>
        <dbReference type="ARBA" id="ARBA00022771"/>
    </source>
</evidence>